<protein>
    <submittedName>
        <fullName evidence="1">Uncharacterized protein</fullName>
    </submittedName>
</protein>
<comment type="caution">
    <text evidence="1">The sequence shown here is derived from an EMBL/GenBank/DDBJ whole genome shotgun (WGS) entry which is preliminary data.</text>
</comment>
<proteinExistence type="predicted"/>
<sequence>MADTVVDMVDDEVIPRIHPKLRNFEPSDIGIFFPGDDQENELLTGFSQLTFFLHPSMNQYHGRPKVRHRLSIYFIETKTNMNGEKVCRSDKIIRVPSEMYEDLYPSASLLVELPF</sequence>
<dbReference type="EMBL" id="JANUAE010000015">
    <property type="protein sequence ID" value="MCS3711603.1"/>
    <property type="molecule type" value="Genomic_DNA"/>
</dbReference>
<reference evidence="1" key="1">
    <citation type="submission" date="2022-08" db="EMBL/GenBank/DDBJ databases">
        <title>Genomic Encyclopedia of Type Strains, Phase V (KMG-V): Genome sequencing to study the core and pangenomes of soil and plant-associated prokaryotes.</title>
        <authorList>
            <person name="Whitman W."/>
        </authorList>
    </citation>
    <scope>NUCLEOTIDE SEQUENCE</scope>
    <source>
        <strain evidence="1">SP3049</strain>
    </source>
</reference>
<name>A0A9X2QFM0_9BACT</name>
<organism evidence="1 2">
    <name type="scientific">Salinibacter ruber</name>
    <dbReference type="NCBI Taxonomy" id="146919"/>
    <lineage>
        <taxon>Bacteria</taxon>
        <taxon>Pseudomonadati</taxon>
        <taxon>Rhodothermota</taxon>
        <taxon>Rhodothermia</taxon>
        <taxon>Rhodothermales</taxon>
        <taxon>Salinibacteraceae</taxon>
        <taxon>Salinibacter</taxon>
    </lineage>
</organism>
<dbReference type="AlphaFoldDB" id="A0A9X2QFM0"/>
<gene>
    <name evidence="1" type="ORF">GGP61_003236</name>
</gene>
<evidence type="ECO:0000313" key="2">
    <source>
        <dbReference type="Proteomes" id="UP001155057"/>
    </source>
</evidence>
<accession>A0A9X2QFM0</accession>
<evidence type="ECO:0000313" key="1">
    <source>
        <dbReference type="EMBL" id="MCS3711603.1"/>
    </source>
</evidence>
<dbReference type="Proteomes" id="UP001155057">
    <property type="component" value="Unassembled WGS sequence"/>
</dbReference>
<dbReference type="RefSeq" id="WP_259124454.1">
    <property type="nucleotide sequence ID" value="NZ_JANUAE010000015.1"/>
</dbReference>